<accession>A0AC34PXJ7</accession>
<name>A0AC34PXJ7_9BILA</name>
<dbReference type="Proteomes" id="UP000887576">
    <property type="component" value="Unplaced"/>
</dbReference>
<evidence type="ECO:0000313" key="1">
    <source>
        <dbReference type="Proteomes" id="UP000887576"/>
    </source>
</evidence>
<protein>
    <submittedName>
        <fullName evidence="2">Ovule protein</fullName>
    </submittedName>
</protein>
<evidence type="ECO:0000313" key="2">
    <source>
        <dbReference type="WBParaSite" id="JU765_v2.g10979.t1"/>
    </source>
</evidence>
<organism evidence="1 2">
    <name type="scientific">Panagrolaimus sp. JU765</name>
    <dbReference type="NCBI Taxonomy" id="591449"/>
    <lineage>
        <taxon>Eukaryota</taxon>
        <taxon>Metazoa</taxon>
        <taxon>Ecdysozoa</taxon>
        <taxon>Nematoda</taxon>
        <taxon>Chromadorea</taxon>
        <taxon>Rhabditida</taxon>
        <taxon>Tylenchina</taxon>
        <taxon>Panagrolaimomorpha</taxon>
        <taxon>Panagrolaimoidea</taxon>
        <taxon>Panagrolaimidae</taxon>
        <taxon>Panagrolaimus</taxon>
    </lineage>
</organism>
<dbReference type="WBParaSite" id="JU765_v2.g10979.t1">
    <property type="protein sequence ID" value="JU765_v2.g10979.t1"/>
    <property type="gene ID" value="JU765_v2.g10979"/>
</dbReference>
<sequence length="69" mass="8287">MHRGNCQFTFWSPFSHHFFPEPCFLPRFCVFDSRFETGLVITFFLQNLACIQAIWHLDFSKNKNTKQIL</sequence>
<proteinExistence type="predicted"/>
<reference evidence="2" key="1">
    <citation type="submission" date="2022-11" db="UniProtKB">
        <authorList>
            <consortium name="WormBaseParasite"/>
        </authorList>
    </citation>
    <scope>IDENTIFICATION</scope>
</reference>